<sequence length="188" mass="19497">MPKFAPRMQDYRPLAANITVTKAELAARLGVTRGRVSQWLAAGLPVGPDGRVPLLAALDWVLATLDGGRAAATRRAAAAWRDETIFLATATEAVSAVLAEVPVAVALAAAEVGIGRAEAERLGNMTLLFMGTEAAEQLRAAGAPEPLLPHPEAWRAGVNWASLFGADGRSRVAGALRAATALAERGEG</sequence>
<proteinExistence type="predicted"/>
<evidence type="ECO:0000313" key="2">
    <source>
        <dbReference type="Proteomes" id="UP000597507"/>
    </source>
</evidence>
<gene>
    <name evidence="1" type="ORF">GCM10010964_42860</name>
</gene>
<keyword evidence="2" id="KW-1185">Reference proteome</keyword>
<accession>A0A8J2ZEY3</accession>
<name>A0A8J2ZEY3_9PROT</name>
<dbReference type="EMBL" id="BMKS01000023">
    <property type="protein sequence ID" value="GGG51017.1"/>
    <property type="molecule type" value="Genomic_DNA"/>
</dbReference>
<organism evidence="1 2">
    <name type="scientific">Caldovatus sediminis</name>
    <dbReference type="NCBI Taxonomy" id="2041189"/>
    <lineage>
        <taxon>Bacteria</taxon>
        <taxon>Pseudomonadati</taxon>
        <taxon>Pseudomonadota</taxon>
        <taxon>Alphaproteobacteria</taxon>
        <taxon>Acetobacterales</taxon>
        <taxon>Roseomonadaceae</taxon>
        <taxon>Caldovatus</taxon>
    </lineage>
</organism>
<dbReference type="Proteomes" id="UP000597507">
    <property type="component" value="Unassembled WGS sequence"/>
</dbReference>
<comment type="caution">
    <text evidence="1">The sequence shown here is derived from an EMBL/GenBank/DDBJ whole genome shotgun (WGS) entry which is preliminary data.</text>
</comment>
<evidence type="ECO:0000313" key="1">
    <source>
        <dbReference type="EMBL" id="GGG51017.1"/>
    </source>
</evidence>
<dbReference type="AlphaFoldDB" id="A0A8J2ZEY3"/>
<protein>
    <submittedName>
        <fullName evidence="1">Uncharacterized protein</fullName>
    </submittedName>
</protein>
<reference evidence="1 2" key="1">
    <citation type="journal article" date="2014" name="Int. J. Syst. Evol. Microbiol.">
        <title>Complete genome sequence of Corynebacterium casei LMG S-19264T (=DSM 44701T), isolated from a smear-ripened cheese.</title>
        <authorList>
            <consortium name="US DOE Joint Genome Institute (JGI-PGF)"/>
            <person name="Walter F."/>
            <person name="Albersmeier A."/>
            <person name="Kalinowski J."/>
            <person name="Ruckert C."/>
        </authorList>
    </citation>
    <scope>NUCLEOTIDE SEQUENCE [LARGE SCALE GENOMIC DNA]</scope>
    <source>
        <strain evidence="1 2">CGMCC 1.16330</strain>
    </source>
</reference>